<evidence type="ECO:0000313" key="2">
    <source>
        <dbReference type="EMBL" id="MBD2199337.1"/>
    </source>
</evidence>
<feature type="transmembrane region" description="Helical" evidence="1">
    <location>
        <begin position="67"/>
        <end position="83"/>
    </location>
</feature>
<evidence type="ECO:0008006" key="4">
    <source>
        <dbReference type="Google" id="ProtNLM"/>
    </source>
</evidence>
<organism evidence="2 3">
    <name type="scientific">Calothrix parietina FACHB-288</name>
    <dbReference type="NCBI Taxonomy" id="2692896"/>
    <lineage>
        <taxon>Bacteria</taxon>
        <taxon>Bacillati</taxon>
        <taxon>Cyanobacteriota</taxon>
        <taxon>Cyanophyceae</taxon>
        <taxon>Nostocales</taxon>
        <taxon>Calotrichaceae</taxon>
        <taxon>Calothrix</taxon>
    </lineage>
</organism>
<keyword evidence="1" id="KW-1133">Transmembrane helix</keyword>
<evidence type="ECO:0000313" key="3">
    <source>
        <dbReference type="Proteomes" id="UP000658514"/>
    </source>
</evidence>
<name>A0ABR8AH15_9CYAN</name>
<dbReference type="Proteomes" id="UP000658514">
    <property type="component" value="Unassembled WGS sequence"/>
</dbReference>
<feature type="transmembrane region" description="Helical" evidence="1">
    <location>
        <begin position="9"/>
        <end position="34"/>
    </location>
</feature>
<accession>A0ABR8AH15</accession>
<proteinExistence type="predicted"/>
<keyword evidence="1" id="KW-0472">Membrane</keyword>
<gene>
    <name evidence="2" type="ORF">H6G24_28300</name>
</gene>
<keyword evidence="1" id="KW-0812">Transmembrane</keyword>
<comment type="caution">
    <text evidence="2">The sequence shown here is derived from an EMBL/GenBank/DDBJ whole genome shotgun (WGS) entry which is preliminary data.</text>
</comment>
<dbReference type="EMBL" id="JACJQH010000057">
    <property type="protein sequence ID" value="MBD2199337.1"/>
    <property type="molecule type" value="Genomic_DNA"/>
</dbReference>
<keyword evidence="3" id="KW-1185">Reference proteome</keyword>
<dbReference type="RefSeq" id="WP_190551011.1">
    <property type="nucleotide sequence ID" value="NZ_CAWPNO010000092.1"/>
</dbReference>
<sequence length="110" mass="11882">MTTANSRPVAITVICIIGFIGLIPSFLLIFSPVAAGIGAWYPPFLALASVGGLISFVGMWLMKKWGVYAYIGLTMMSQIVLITKGVWNPLALLIPLIVIIIGWTNLKNMS</sequence>
<evidence type="ECO:0000256" key="1">
    <source>
        <dbReference type="SAM" id="Phobius"/>
    </source>
</evidence>
<feature type="transmembrane region" description="Helical" evidence="1">
    <location>
        <begin position="40"/>
        <end position="60"/>
    </location>
</feature>
<feature type="transmembrane region" description="Helical" evidence="1">
    <location>
        <begin position="89"/>
        <end position="106"/>
    </location>
</feature>
<protein>
    <recommendedName>
        <fullName evidence="4">SxtJ</fullName>
    </recommendedName>
</protein>
<reference evidence="2 3" key="1">
    <citation type="journal article" date="2020" name="ISME J.">
        <title>Comparative genomics reveals insights into cyanobacterial evolution and habitat adaptation.</title>
        <authorList>
            <person name="Chen M.Y."/>
            <person name="Teng W.K."/>
            <person name="Zhao L."/>
            <person name="Hu C.X."/>
            <person name="Zhou Y.K."/>
            <person name="Han B.P."/>
            <person name="Song L.R."/>
            <person name="Shu W.S."/>
        </authorList>
    </citation>
    <scope>NUCLEOTIDE SEQUENCE [LARGE SCALE GENOMIC DNA]</scope>
    <source>
        <strain evidence="2 3">FACHB-288</strain>
    </source>
</reference>